<accession>G7GLH4</accession>
<dbReference type="GO" id="GO:0006355">
    <property type="term" value="P:regulation of DNA-templated transcription"/>
    <property type="evidence" value="ECO:0007669"/>
    <property type="project" value="InterPro"/>
</dbReference>
<dbReference type="InterPro" id="IPR013321">
    <property type="entry name" value="Arc_rbn_hlx_hlx"/>
</dbReference>
<dbReference type="EMBL" id="BAED01000019">
    <property type="protein sequence ID" value="GAB04449.1"/>
    <property type="molecule type" value="Genomic_DNA"/>
</dbReference>
<name>G7GLH4_9ACTN</name>
<dbReference type="STRING" id="1075090.GOAMR_19_01360"/>
<dbReference type="Pfam" id="PF22513">
    <property type="entry name" value="FitA-like_RHH"/>
    <property type="match status" value="1"/>
</dbReference>
<sequence length="91" mass="10312">MREVAMTILTVRNLDPEIHQKLREQAAAHGRSMEAEARAILEAGVAPRTINLVDALRRFADEADLTDEEIDLMFPPRRTEVQRPVTFGDVE</sequence>
<dbReference type="eggNOG" id="COG4691">
    <property type="taxonomic scope" value="Bacteria"/>
</dbReference>
<dbReference type="InterPro" id="IPR053853">
    <property type="entry name" value="FitA-like_RHH"/>
</dbReference>
<proteinExistence type="predicted"/>
<feature type="domain" description="Antitoxin FitA-like ribbon-helix-helix" evidence="1">
    <location>
        <begin position="9"/>
        <end position="43"/>
    </location>
</feature>
<reference evidence="2 3" key="1">
    <citation type="submission" date="2011-11" db="EMBL/GenBank/DDBJ databases">
        <title>Whole genome shotgun sequence of Gordonia amarae NBRC 15530.</title>
        <authorList>
            <person name="Takarada H."/>
            <person name="Hosoyama A."/>
            <person name="Tsuchikane K."/>
            <person name="Katsumata H."/>
            <person name="Yamazaki S."/>
            <person name="Fujita N."/>
        </authorList>
    </citation>
    <scope>NUCLEOTIDE SEQUENCE [LARGE SCALE GENOMIC DNA]</scope>
    <source>
        <strain evidence="2 3">NBRC 15530</strain>
    </source>
</reference>
<organism evidence="2 3">
    <name type="scientific">Gordonia amarae NBRC 15530</name>
    <dbReference type="NCBI Taxonomy" id="1075090"/>
    <lineage>
        <taxon>Bacteria</taxon>
        <taxon>Bacillati</taxon>
        <taxon>Actinomycetota</taxon>
        <taxon>Actinomycetes</taxon>
        <taxon>Mycobacteriales</taxon>
        <taxon>Gordoniaceae</taxon>
        <taxon>Gordonia</taxon>
    </lineage>
</organism>
<dbReference type="AlphaFoldDB" id="G7GLH4"/>
<dbReference type="Gene3D" id="1.10.1220.10">
    <property type="entry name" value="Met repressor-like"/>
    <property type="match status" value="1"/>
</dbReference>
<keyword evidence="3" id="KW-1185">Reference proteome</keyword>
<evidence type="ECO:0000313" key="3">
    <source>
        <dbReference type="Proteomes" id="UP000006023"/>
    </source>
</evidence>
<comment type="caution">
    <text evidence="2">The sequence shown here is derived from an EMBL/GenBank/DDBJ whole genome shotgun (WGS) entry which is preliminary data.</text>
</comment>
<dbReference type="Proteomes" id="UP000006023">
    <property type="component" value="Unassembled WGS sequence"/>
</dbReference>
<gene>
    <name evidence="2" type="ORF">GOAMR_19_01360</name>
</gene>
<protein>
    <recommendedName>
        <fullName evidence="1">Antitoxin FitA-like ribbon-helix-helix domain-containing protein</fullName>
    </recommendedName>
</protein>
<dbReference type="InterPro" id="IPR010985">
    <property type="entry name" value="Ribbon_hlx_hlx"/>
</dbReference>
<evidence type="ECO:0000259" key="1">
    <source>
        <dbReference type="Pfam" id="PF22513"/>
    </source>
</evidence>
<dbReference type="SUPFAM" id="SSF47598">
    <property type="entry name" value="Ribbon-helix-helix"/>
    <property type="match status" value="1"/>
</dbReference>
<evidence type="ECO:0000313" key="2">
    <source>
        <dbReference type="EMBL" id="GAB04449.1"/>
    </source>
</evidence>